<dbReference type="GO" id="GO:0005829">
    <property type="term" value="C:cytosol"/>
    <property type="evidence" value="ECO:0007669"/>
    <property type="project" value="TreeGrafter"/>
</dbReference>
<gene>
    <name evidence="3" type="primary">LOC109479230</name>
</gene>
<dbReference type="KEGG" id="bbel:109479230"/>
<dbReference type="GeneID" id="109479230"/>
<reference evidence="3" key="1">
    <citation type="submission" date="2025-08" db="UniProtKB">
        <authorList>
            <consortium name="RefSeq"/>
        </authorList>
    </citation>
    <scope>IDENTIFICATION</scope>
    <source>
        <tissue evidence="3">Gonad</tissue>
    </source>
</reference>
<dbReference type="OrthoDB" id="6417021at2759"/>
<dbReference type="PANTHER" id="PTHR32226">
    <property type="entry name" value="TELO2-INTERACTING PROTEIN 2"/>
    <property type="match status" value="1"/>
</dbReference>
<dbReference type="InterPro" id="IPR016024">
    <property type="entry name" value="ARM-type_fold"/>
</dbReference>
<evidence type="ECO:0000313" key="2">
    <source>
        <dbReference type="Proteomes" id="UP000515135"/>
    </source>
</evidence>
<keyword evidence="2" id="KW-1185">Reference proteome</keyword>
<dbReference type="RefSeq" id="XP_019636717.1">
    <property type="nucleotide sequence ID" value="XM_019781158.1"/>
</dbReference>
<dbReference type="PANTHER" id="PTHR32226:SF2">
    <property type="entry name" value="TELO2-INTERACTING PROTEIN 2"/>
    <property type="match status" value="1"/>
</dbReference>
<dbReference type="AlphaFoldDB" id="A0A6P5A0K0"/>
<dbReference type="Gene3D" id="1.25.10.10">
    <property type="entry name" value="Leucine-rich Repeat Variant"/>
    <property type="match status" value="1"/>
</dbReference>
<name>A0A6P5A0K0_BRABE</name>
<evidence type="ECO:0000313" key="3">
    <source>
        <dbReference type="RefSeq" id="XP_019636717.1"/>
    </source>
</evidence>
<dbReference type="SUPFAM" id="SSF48371">
    <property type="entry name" value="ARM repeat"/>
    <property type="match status" value="1"/>
</dbReference>
<evidence type="ECO:0000256" key="1">
    <source>
        <dbReference type="ARBA" id="ARBA00034736"/>
    </source>
</evidence>
<dbReference type="GO" id="GO:0005634">
    <property type="term" value="C:nucleus"/>
    <property type="evidence" value="ECO:0007669"/>
    <property type="project" value="TreeGrafter"/>
</dbReference>
<protein>
    <submittedName>
        <fullName evidence="3">TELO2-interacting protein 2-like</fullName>
    </submittedName>
</protein>
<comment type="similarity">
    <text evidence="1">Belongs to the TTI2 family.</text>
</comment>
<dbReference type="InterPro" id="IPR018870">
    <property type="entry name" value="Tti2"/>
</dbReference>
<dbReference type="Pfam" id="PF10521">
    <property type="entry name" value="Tti2"/>
    <property type="match status" value="1"/>
</dbReference>
<dbReference type="InterPro" id="IPR011989">
    <property type="entry name" value="ARM-like"/>
</dbReference>
<proteinExistence type="inferred from homology"/>
<dbReference type="Proteomes" id="UP000515135">
    <property type="component" value="Unplaced"/>
</dbReference>
<dbReference type="GO" id="GO:0110078">
    <property type="term" value="C:TTT Hsp90 cochaperone complex"/>
    <property type="evidence" value="ECO:0007669"/>
    <property type="project" value="InterPro"/>
</dbReference>
<organism evidence="2 3">
    <name type="scientific">Branchiostoma belcheri</name>
    <name type="common">Amphioxus</name>
    <dbReference type="NCBI Taxonomy" id="7741"/>
    <lineage>
        <taxon>Eukaryota</taxon>
        <taxon>Metazoa</taxon>
        <taxon>Chordata</taxon>
        <taxon>Cephalochordata</taxon>
        <taxon>Leptocardii</taxon>
        <taxon>Amphioxiformes</taxon>
        <taxon>Branchiostomatidae</taxon>
        <taxon>Branchiostoma</taxon>
    </lineage>
</organism>
<sequence length="523" mass="58916">MADRVPDLPSLLEQLRLSKTSEDDSAHTEHDHVDFILKTYTVTEVLSELCKEIEKDVVPNKGLLLEKSLQIFQRSPTSWLVPVDTDSETLSNQYAAFITSLLSAIRIPDQRPSEEEIVHDEDFTNVKEVAPKVLEVISGLLKALDRNEDTEDSQRLQEIKGKVFKKVAACIACGCIAFLCAKQPWSNKCCASCAQVTLSPLMQCCNFENESEMLCGTEEKVGIFGSILTLLKPSLGRDTWKKNLSTRRVFYWSLVRVARPYLSDFVGTILPPVLLFLDDHQLENRLLGVDCLQHVLKNTPAAELQWYNRAAVIYDALHATLYSQEPRLVEKVVPCLLDVCAILEKRPTEEGVPRKASQLDALLRHILTNMQHEGKLAMRRAYCKHLHLIVQHLGIRCVCHLNRLLRVIYEYLEVYDGPVESARKDALTATKTMIVQAWPRMPHHAQPLAKALLKLVIDISMDESGTSENVREEICASATECLVLLNRCNEGMLTEDIKLVGDEIDISAVKKCVETVLKDTESS</sequence>
<accession>A0A6P5A0K0</accession>